<dbReference type="GO" id="GO:0015035">
    <property type="term" value="F:protein-disulfide reductase activity"/>
    <property type="evidence" value="ECO:0007669"/>
    <property type="project" value="InterPro"/>
</dbReference>
<evidence type="ECO:0000313" key="1">
    <source>
        <dbReference type="EMBL" id="RSK47783.1"/>
    </source>
</evidence>
<dbReference type="RefSeq" id="WP_125421196.1">
    <property type="nucleotide sequence ID" value="NZ_RWIT01000007.1"/>
</dbReference>
<dbReference type="InterPro" id="IPR052927">
    <property type="entry name" value="DCC_oxidoreductase"/>
</dbReference>
<keyword evidence="2" id="KW-1185">Reference proteome</keyword>
<gene>
    <name evidence="1" type="ORF">EI291_14395</name>
</gene>
<dbReference type="OrthoDB" id="9785438at2"/>
<sequence length="135" mass="15236">MPDASAVILFDGVCNLCNGFVQFVIRHDAAGRFRFAALQSEAGQALLRQYQLPTPTEPDSVVLVMDKRAYTHSAAALQILRGLGGGWRWLAGLGLLVPRRVRDAVYRLIARHRYRWFGRQEACWLPTPALRARFL</sequence>
<dbReference type="Proteomes" id="UP000273500">
    <property type="component" value="Unassembled WGS sequence"/>
</dbReference>
<dbReference type="Pfam" id="PF04134">
    <property type="entry name" value="DCC1-like"/>
    <property type="match status" value="1"/>
</dbReference>
<reference evidence="1 2" key="1">
    <citation type="submission" date="2018-12" db="EMBL/GenBank/DDBJ databases">
        <authorList>
            <person name="Feng G."/>
            <person name="Zhu H."/>
        </authorList>
    </citation>
    <scope>NUCLEOTIDE SEQUENCE [LARGE SCALE GENOMIC DNA]</scope>
    <source>
        <strain evidence="1 2">KCTC 12533</strain>
    </source>
</reference>
<evidence type="ECO:0000313" key="2">
    <source>
        <dbReference type="Proteomes" id="UP000273500"/>
    </source>
</evidence>
<accession>A0A428KMW2</accession>
<name>A0A428KMW2_9BACT</name>
<dbReference type="PANTHER" id="PTHR33639:SF2">
    <property type="entry name" value="DUF393 DOMAIN-CONTAINING PROTEIN"/>
    <property type="match status" value="1"/>
</dbReference>
<proteinExistence type="predicted"/>
<protein>
    <submittedName>
        <fullName evidence="1">Thiol-disulfide oxidoreductase DCC family protein</fullName>
    </submittedName>
</protein>
<dbReference type="InterPro" id="IPR007263">
    <property type="entry name" value="DCC1-like"/>
</dbReference>
<dbReference type="PANTHER" id="PTHR33639">
    <property type="entry name" value="THIOL-DISULFIDE OXIDOREDUCTASE DCC"/>
    <property type="match status" value="1"/>
</dbReference>
<organism evidence="1 2">
    <name type="scientific">Hymenobacter rigui</name>
    <dbReference type="NCBI Taxonomy" id="334424"/>
    <lineage>
        <taxon>Bacteria</taxon>
        <taxon>Pseudomonadati</taxon>
        <taxon>Bacteroidota</taxon>
        <taxon>Cytophagia</taxon>
        <taxon>Cytophagales</taxon>
        <taxon>Hymenobacteraceae</taxon>
        <taxon>Hymenobacter</taxon>
    </lineage>
</organism>
<comment type="caution">
    <text evidence="1">The sequence shown here is derived from an EMBL/GenBank/DDBJ whole genome shotgun (WGS) entry which is preliminary data.</text>
</comment>
<dbReference type="AlphaFoldDB" id="A0A428KMW2"/>
<dbReference type="EMBL" id="RWIT01000007">
    <property type="protein sequence ID" value="RSK47783.1"/>
    <property type="molecule type" value="Genomic_DNA"/>
</dbReference>